<organism evidence="12 13">
    <name type="scientific">Neptunomonas antarctica</name>
    <dbReference type="NCBI Taxonomy" id="619304"/>
    <lineage>
        <taxon>Bacteria</taxon>
        <taxon>Pseudomonadati</taxon>
        <taxon>Pseudomonadota</taxon>
        <taxon>Gammaproteobacteria</taxon>
        <taxon>Oceanospirillales</taxon>
        <taxon>Oceanospirillaceae</taxon>
        <taxon>Neptunomonas</taxon>
    </lineage>
</organism>
<dbReference type="EC" id="2.3.1.-" evidence="9"/>
<dbReference type="InterPro" id="IPR004167">
    <property type="entry name" value="PSBD"/>
</dbReference>
<evidence type="ECO:0000256" key="4">
    <source>
        <dbReference type="ARBA" id="ARBA00022679"/>
    </source>
</evidence>
<dbReference type="PROSITE" id="PS50968">
    <property type="entry name" value="BIOTINYL_LIPOYL"/>
    <property type="match status" value="1"/>
</dbReference>
<feature type="domain" description="Lipoyl-binding" evidence="10">
    <location>
        <begin position="3"/>
        <end position="75"/>
    </location>
</feature>
<dbReference type="STRING" id="619304.SAMN05421760_10564"/>
<dbReference type="InterPro" id="IPR050743">
    <property type="entry name" value="2-oxoacid_DH_E2_comp"/>
</dbReference>
<evidence type="ECO:0000256" key="9">
    <source>
        <dbReference type="RuleBase" id="RU003423"/>
    </source>
</evidence>
<protein>
    <recommendedName>
        <fullName evidence="9">Dihydrolipoamide acetyltransferase component of pyruvate dehydrogenase complex</fullName>
        <ecNumber evidence="9">2.3.1.-</ecNumber>
    </recommendedName>
</protein>
<dbReference type="Pfam" id="PF00198">
    <property type="entry name" value="2-oxoacid_dh"/>
    <property type="match status" value="1"/>
</dbReference>
<evidence type="ECO:0000256" key="2">
    <source>
        <dbReference type="ARBA" id="ARBA00007317"/>
    </source>
</evidence>
<dbReference type="OrthoDB" id="9805770at2"/>
<evidence type="ECO:0000256" key="5">
    <source>
        <dbReference type="ARBA" id="ARBA00022823"/>
    </source>
</evidence>
<dbReference type="InterPro" id="IPR003016">
    <property type="entry name" value="2-oxoA_DH_lipoyl-BS"/>
</dbReference>
<feature type="domain" description="Peripheral subunit-binding (PSBD)" evidence="11">
    <location>
        <begin position="144"/>
        <end position="181"/>
    </location>
</feature>
<dbReference type="PROSITE" id="PS51826">
    <property type="entry name" value="PSBD"/>
    <property type="match status" value="1"/>
</dbReference>
<dbReference type="Gene3D" id="3.30.559.10">
    <property type="entry name" value="Chloramphenicol acetyltransferase-like domain"/>
    <property type="match status" value="1"/>
</dbReference>
<keyword evidence="6 9" id="KW-0012">Acyltransferase</keyword>
<evidence type="ECO:0000313" key="13">
    <source>
        <dbReference type="Proteomes" id="UP000185999"/>
    </source>
</evidence>
<keyword evidence="4 9" id="KW-0808">Transferase</keyword>
<dbReference type="EMBL" id="FTOE01000005">
    <property type="protein sequence ID" value="SIS79731.1"/>
    <property type="molecule type" value="Genomic_DNA"/>
</dbReference>
<evidence type="ECO:0000259" key="10">
    <source>
        <dbReference type="PROSITE" id="PS50968"/>
    </source>
</evidence>
<evidence type="ECO:0000259" key="11">
    <source>
        <dbReference type="PROSITE" id="PS51826"/>
    </source>
</evidence>
<dbReference type="InterPro" id="IPR011053">
    <property type="entry name" value="Single_hybrid_motif"/>
</dbReference>
<dbReference type="InterPro" id="IPR001078">
    <property type="entry name" value="2-oxoacid_DH_actylTfrase"/>
</dbReference>
<dbReference type="GO" id="GO:0004742">
    <property type="term" value="F:dihydrolipoyllysine-residue acetyltransferase activity"/>
    <property type="evidence" value="ECO:0007669"/>
    <property type="project" value="UniProtKB-EC"/>
</dbReference>
<evidence type="ECO:0000256" key="1">
    <source>
        <dbReference type="ARBA" id="ARBA00001938"/>
    </source>
</evidence>
<comment type="function">
    <text evidence="7">The pyruvate dehydrogenase complex catalyzes the overall conversion of pyruvate to acetyl-CoA and CO(2). It contains multiple copies of three enzymatic components: pyruvate dehydrogenase (E1), dihydrolipoamide acetyltransferase (E2) and lipoamide dehydrogenase (E3).</text>
</comment>
<keyword evidence="12" id="KW-0670">Pyruvate</keyword>
<dbReference type="CDD" id="cd06849">
    <property type="entry name" value="lipoyl_domain"/>
    <property type="match status" value="1"/>
</dbReference>
<accession>A0A1N7M1C3</accession>
<dbReference type="AlphaFoldDB" id="A0A1N7M1C3"/>
<dbReference type="GO" id="GO:0031405">
    <property type="term" value="F:lipoic acid binding"/>
    <property type="evidence" value="ECO:0007669"/>
    <property type="project" value="TreeGrafter"/>
</dbReference>
<dbReference type="GO" id="GO:0006086">
    <property type="term" value="P:pyruvate decarboxylation to acetyl-CoA"/>
    <property type="evidence" value="ECO:0007669"/>
    <property type="project" value="TreeGrafter"/>
</dbReference>
<dbReference type="Pfam" id="PF02817">
    <property type="entry name" value="E3_binding"/>
    <property type="match status" value="1"/>
</dbReference>
<comment type="similarity">
    <text evidence="2 9">Belongs to the 2-oxoacid dehydrogenase family.</text>
</comment>
<dbReference type="SUPFAM" id="SSF51230">
    <property type="entry name" value="Single hybrid motif"/>
    <property type="match status" value="1"/>
</dbReference>
<proteinExistence type="inferred from homology"/>
<keyword evidence="13" id="KW-1185">Reference proteome</keyword>
<dbReference type="PANTHER" id="PTHR43178">
    <property type="entry name" value="DIHYDROLIPOAMIDE ACETYLTRANSFERASE COMPONENT OF PYRUVATE DEHYDROGENASE COMPLEX"/>
    <property type="match status" value="1"/>
</dbReference>
<gene>
    <name evidence="12" type="ORF">SAMN05421760_10564</name>
</gene>
<name>A0A1N7M1C3_9GAMM</name>
<dbReference type="PANTHER" id="PTHR43178:SF2">
    <property type="entry name" value="DIHYDROLIPOYLLYSINE-RESIDUE ACETYLTRANSFERASE COMPONENT OF PYRUVATE DEHYDROGENASE COMPLEX"/>
    <property type="match status" value="1"/>
</dbReference>
<dbReference type="Pfam" id="PF00364">
    <property type="entry name" value="Biotin_lipoyl"/>
    <property type="match status" value="1"/>
</dbReference>
<dbReference type="SUPFAM" id="SSF47005">
    <property type="entry name" value="Peripheral subunit-binding domain of 2-oxo acid dehydrogenase complex"/>
    <property type="match status" value="1"/>
</dbReference>
<dbReference type="Proteomes" id="UP000185999">
    <property type="component" value="Unassembled WGS sequence"/>
</dbReference>
<comment type="subunit">
    <text evidence="3">Forms a 24-polypeptide structural core with octahedral symmetry.</text>
</comment>
<evidence type="ECO:0000313" key="12">
    <source>
        <dbReference type="EMBL" id="SIS79731.1"/>
    </source>
</evidence>
<dbReference type="Gene3D" id="4.10.320.10">
    <property type="entry name" value="E3-binding domain"/>
    <property type="match status" value="1"/>
</dbReference>
<reference evidence="13" key="1">
    <citation type="submission" date="2017-01" db="EMBL/GenBank/DDBJ databases">
        <authorList>
            <person name="Varghese N."/>
            <person name="Submissions S."/>
        </authorList>
    </citation>
    <scope>NUCLEOTIDE SEQUENCE [LARGE SCALE GENOMIC DNA]</scope>
    <source>
        <strain evidence="13">DSM 22306</strain>
    </source>
</reference>
<dbReference type="InterPro" id="IPR036625">
    <property type="entry name" value="E3-bd_dom_sf"/>
</dbReference>
<comment type="catalytic activity">
    <reaction evidence="8">
        <text>N(6)-[(R)-dihydrolipoyl]-L-lysyl-[protein] + acetyl-CoA = N(6)-[(R)-S(8)-acetyldihydrolipoyl]-L-lysyl-[protein] + CoA</text>
        <dbReference type="Rhea" id="RHEA:17017"/>
        <dbReference type="Rhea" id="RHEA-COMP:10475"/>
        <dbReference type="Rhea" id="RHEA-COMP:10478"/>
        <dbReference type="ChEBI" id="CHEBI:57287"/>
        <dbReference type="ChEBI" id="CHEBI:57288"/>
        <dbReference type="ChEBI" id="CHEBI:83100"/>
        <dbReference type="ChEBI" id="CHEBI:83111"/>
        <dbReference type="EC" id="2.3.1.12"/>
    </reaction>
</comment>
<evidence type="ECO:0000256" key="8">
    <source>
        <dbReference type="ARBA" id="ARBA00048370"/>
    </source>
</evidence>
<dbReference type="InterPro" id="IPR023213">
    <property type="entry name" value="CAT-like_dom_sf"/>
</dbReference>
<dbReference type="RefSeq" id="WP_082400034.1">
    <property type="nucleotide sequence ID" value="NZ_FTOE01000005.1"/>
</dbReference>
<sequence length="447" mass="48127">MAMEIVLMPDADGSGDVIEFCLQVGDQVSIGDSMIVIESDKASMEIPSSVEGTVVEWLIEMGDSIEKGRPLARVDTSVETQVELKTERSGNDVSDINVERPIITNLSIDNTAMISVQSVDAPAKKVVGSTLNTPLLIDVVGSIYAGPATRKFARELGVDLSRVTGSGTRSRILKDDVKQFVKHCLTQPLDNVASGALPGLAQRGIPTFPEVDFSRFGPVEERALSGIAKATSAHMTRCWLNIPHVTLSDEVDITDLEAFRATINPDVYGLEKKPTLLPFIIMIVAKALRKYPQFNTSLHVDGERIIYKDYVHIGVAVDTPAGLVVPVIRDADKKSISELAKALADLVVKANARKLKAEDMQGGCFTVSSLGVSGGTGFTPIINGPEVAILGVARSSIKPVWDGQVFIPRKQLPLCLSFDHRVVNGGDAGRFMVMLHQCLAQIGNTIL</sequence>
<evidence type="ECO:0000256" key="3">
    <source>
        <dbReference type="ARBA" id="ARBA00011484"/>
    </source>
</evidence>
<evidence type="ECO:0000256" key="6">
    <source>
        <dbReference type="ARBA" id="ARBA00023315"/>
    </source>
</evidence>
<dbReference type="Gene3D" id="2.40.50.100">
    <property type="match status" value="1"/>
</dbReference>
<dbReference type="SUPFAM" id="SSF52777">
    <property type="entry name" value="CoA-dependent acyltransferases"/>
    <property type="match status" value="1"/>
</dbReference>
<dbReference type="GO" id="GO:0005737">
    <property type="term" value="C:cytoplasm"/>
    <property type="evidence" value="ECO:0007669"/>
    <property type="project" value="TreeGrafter"/>
</dbReference>
<dbReference type="FunFam" id="3.30.559.10:FF:000004">
    <property type="entry name" value="Acetyltransferase component of pyruvate dehydrogenase complex"/>
    <property type="match status" value="1"/>
</dbReference>
<dbReference type="InterPro" id="IPR000089">
    <property type="entry name" value="Biotin_lipoyl"/>
</dbReference>
<evidence type="ECO:0000256" key="7">
    <source>
        <dbReference type="ARBA" id="ARBA00025211"/>
    </source>
</evidence>
<comment type="cofactor">
    <cofactor evidence="1 9">
        <name>(R)-lipoate</name>
        <dbReference type="ChEBI" id="CHEBI:83088"/>
    </cofactor>
</comment>
<keyword evidence="5 9" id="KW-0450">Lipoyl</keyword>
<dbReference type="PROSITE" id="PS00189">
    <property type="entry name" value="LIPOYL"/>
    <property type="match status" value="1"/>
</dbReference>